<dbReference type="InterPro" id="IPR050597">
    <property type="entry name" value="Cytochrome_c_Oxidase_Subunit"/>
</dbReference>
<dbReference type="SUPFAM" id="SSF46626">
    <property type="entry name" value="Cytochrome c"/>
    <property type="match status" value="2"/>
</dbReference>
<keyword evidence="4 10" id="KW-0349">Heme</keyword>
<dbReference type="STRING" id="1612308.SAMN05444581_13219"/>
<dbReference type="PANTHER" id="PTHR33751:SF9">
    <property type="entry name" value="CYTOCHROME C4"/>
    <property type="match status" value="1"/>
</dbReference>
<feature type="binding site" description="axial binding residue" evidence="11">
    <location>
        <position position="36"/>
    </location>
    <ligand>
        <name>heme c</name>
        <dbReference type="ChEBI" id="CHEBI:61717"/>
        <label>1</label>
    </ligand>
    <ligandPart>
        <name>Fe</name>
        <dbReference type="ChEBI" id="CHEBI:18248"/>
    </ligandPart>
</feature>
<gene>
    <name evidence="14" type="ORF">SAMN05444581_13219</name>
</gene>
<feature type="binding site" description="axial binding residue" evidence="11">
    <location>
        <position position="78"/>
    </location>
    <ligand>
        <name>heme c</name>
        <dbReference type="ChEBI" id="CHEBI:61717"/>
        <label>1</label>
    </ligand>
    <ligandPart>
        <name>Fe</name>
        <dbReference type="ChEBI" id="CHEBI:18248"/>
    </ligandPart>
</feature>
<keyword evidence="7" id="KW-0574">Periplasm</keyword>
<keyword evidence="9 11" id="KW-0408">Iron</keyword>
<feature type="domain" description="Cytochrome c" evidence="13">
    <location>
        <begin position="111"/>
        <end position="198"/>
    </location>
</feature>
<feature type="binding site" description="covalent" evidence="10">
    <location>
        <position position="135"/>
    </location>
    <ligand>
        <name>heme c</name>
        <dbReference type="ChEBI" id="CHEBI:61717"/>
        <label>2</label>
    </ligand>
</feature>
<feature type="binding site" description="covalent" evidence="10">
    <location>
        <position position="35"/>
    </location>
    <ligand>
        <name>heme c</name>
        <dbReference type="ChEBI" id="CHEBI:61717"/>
        <label>1</label>
    </ligand>
</feature>
<comment type="subcellular location">
    <subcellularLocation>
        <location evidence="2">Periplasm</location>
    </subcellularLocation>
</comment>
<feature type="chain" id="PRO_5011750711" evidence="12">
    <location>
        <begin position="24"/>
        <end position="203"/>
    </location>
</feature>
<dbReference type="Gene3D" id="1.10.760.10">
    <property type="entry name" value="Cytochrome c-like domain"/>
    <property type="match status" value="2"/>
</dbReference>
<feature type="domain" description="Cytochrome c" evidence="13">
    <location>
        <begin position="18"/>
        <end position="101"/>
    </location>
</feature>
<keyword evidence="8" id="KW-0249">Electron transport</keyword>
<dbReference type="Pfam" id="PF00034">
    <property type="entry name" value="Cytochrom_C"/>
    <property type="match status" value="2"/>
</dbReference>
<evidence type="ECO:0000256" key="9">
    <source>
        <dbReference type="ARBA" id="ARBA00023004"/>
    </source>
</evidence>
<dbReference type="AlphaFoldDB" id="A0A1I4CZG4"/>
<evidence type="ECO:0000256" key="7">
    <source>
        <dbReference type="ARBA" id="ARBA00022764"/>
    </source>
</evidence>
<dbReference type="EMBL" id="FOSN01000032">
    <property type="protein sequence ID" value="SFK86285.1"/>
    <property type="molecule type" value="Genomic_DNA"/>
</dbReference>
<keyword evidence="5" id="KW-0679">Respiratory chain</keyword>
<evidence type="ECO:0000256" key="4">
    <source>
        <dbReference type="ARBA" id="ARBA00022617"/>
    </source>
</evidence>
<feature type="binding site" description="axial binding residue" evidence="11">
    <location>
        <position position="175"/>
    </location>
    <ligand>
        <name>heme c</name>
        <dbReference type="ChEBI" id="CHEBI:61717"/>
        <label>2</label>
    </ligand>
    <ligandPart>
        <name>Fe</name>
        <dbReference type="ChEBI" id="CHEBI:18248"/>
    </ligandPart>
</feature>
<dbReference type="GO" id="GO:0042597">
    <property type="term" value="C:periplasmic space"/>
    <property type="evidence" value="ECO:0007669"/>
    <property type="project" value="UniProtKB-SubCell"/>
</dbReference>
<name>A0A1I4CZG4_9HYPH</name>
<keyword evidence="12" id="KW-0732">Signal</keyword>
<dbReference type="GO" id="GO:0020037">
    <property type="term" value="F:heme binding"/>
    <property type="evidence" value="ECO:0007669"/>
    <property type="project" value="InterPro"/>
</dbReference>
<organism evidence="14 15">
    <name type="scientific">Methylocapsa palsarum</name>
    <dbReference type="NCBI Taxonomy" id="1612308"/>
    <lineage>
        <taxon>Bacteria</taxon>
        <taxon>Pseudomonadati</taxon>
        <taxon>Pseudomonadota</taxon>
        <taxon>Alphaproteobacteria</taxon>
        <taxon>Hyphomicrobiales</taxon>
        <taxon>Beijerinckiaceae</taxon>
        <taxon>Methylocapsa</taxon>
    </lineage>
</organism>
<evidence type="ECO:0000256" key="10">
    <source>
        <dbReference type="PIRSR" id="PIRSR000005-1"/>
    </source>
</evidence>
<feature type="binding site" description="covalent" evidence="10">
    <location>
        <position position="132"/>
    </location>
    <ligand>
        <name>heme c</name>
        <dbReference type="ChEBI" id="CHEBI:61717"/>
        <label>2</label>
    </ligand>
</feature>
<accession>A0A1I4CZG4</accession>
<protein>
    <submittedName>
        <fullName evidence="14">Cytochrome c553</fullName>
    </submittedName>
</protein>
<dbReference type="GO" id="GO:0005506">
    <property type="term" value="F:iron ion binding"/>
    <property type="evidence" value="ECO:0007669"/>
    <property type="project" value="InterPro"/>
</dbReference>
<dbReference type="InterPro" id="IPR009056">
    <property type="entry name" value="Cyt_c-like_dom"/>
</dbReference>
<proteinExistence type="predicted"/>
<sequence length="203" mass="21762">MNLNTSKMAILVIAFLAGGPLQAEESLAIRNCTWCHGSSAQGLSTAPRLAGQRDQYIQNQLLSFSEHLRDNPLSQQYMWPATAHLSPQAAHDLSAYFSALPPVPANDGDPELAAAGRAIYDEGIADSDVSACVVCHGPNAEGVRGIPRLGGLSYPYLKRRLEQWGEGFHAAAAPMPQIAGRLSPNQIDALASYLSFIGYESLE</sequence>
<keyword evidence="15" id="KW-1185">Reference proteome</keyword>
<evidence type="ECO:0000256" key="1">
    <source>
        <dbReference type="ARBA" id="ARBA00001926"/>
    </source>
</evidence>
<feature type="binding site" description="axial binding residue" evidence="11">
    <location>
        <position position="136"/>
    </location>
    <ligand>
        <name>heme c</name>
        <dbReference type="ChEBI" id="CHEBI:61717"/>
        <label>2</label>
    </ligand>
    <ligandPart>
        <name>Fe</name>
        <dbReference type="ChEBI" id="CHEBI:18248"/>
    </ligandPart>
</feature>
<dbReference type="InterPro" id="IPR024167">
    <property type="entry name" value="Cytochrome_c4-like"/>
</dbReference>
<dbReference type="InterPro" id="IPR036909">
    <property type="entry name" value="Cyt_c-like_dom_sf"/>
</dbReference>
<keyword evidence="6 11" id="KW-0479">Metal-binding</keyword>
<evidence type="ECO:0000256" key="2">
    <source>
        <dbReference type="ARBA" id="ARBA00004418"/>
    </source>
</evidence>
<evidence type="ECO:0000313" key="15">
    <source>
        <dbReference type="Proteomes" id="UP000198755"/>
    </source>
</evidence>
<dbReference type="RefSeq" id="WP_091686544.1">
    <property type="nucleotide sequence ID" value="NZ_FOSN01000032.1"/>
</dbReference>
<evidence type="ECO:0000256" key="12">
    <source>
        <dbReference type="SAM" id="SignalP"/>
    </source>
</evidence>
<evidence type="ECO:0000256" key="6">
    <source>
        <dbReference type="ARBA" id="ARBA00022723"/>
    </source>
</evidence>
<dbReference type="OrthoDB" id="8218088at2"/>
<keyword evidence="3" id="KW-0813">Transport</keyword>
<reference evidence="14 15" key="1">
    <citation type="submission" date="2016-10" db="EMBL/GenBank/DDBJ databases">
        <authorList>
            <person name="de Groot N.N."/>
        </authorList>
    </citation>
    <scope>NUCLEOTIDE SEQUENCE [LARGE SCALE GENOMIC DNA]</scope>
    <source>
        <strain evidence="14 15">NE2</strain>
    </source>
</reference>
<feature type="binding site" description="covalent" evidence="10">
    <location>
        <position position="32"/>
    </location>
    <ligand>
        <name>heme c</name>
        <dbReference type="ChEBI" id="CHEBI:61717"/>
        <label>1</label>
    </ligand>
</feature>
<evidence type="ECO:0000256" key="3">
    <source>
        <dbReference type="ARBA" id="ARBA00022448"/>
    </source>
</evidence>
<dbReference type="GO" id="GO:0009055">
    <property type="term" value="F:electron transfer activity"/>
    <property type="evidence" value="ECO:0007669"/>
    <property type="project" value="InterPro"/>
</dbReference>
<dbReference type="PRINTS" id="PR00605">
    <property type="entry name" value="CYTCHROMECIC"/>
</dbReference>
<dbReference type="PANTHER" id="PTHR33751">
    <property type="entry name" value="CBB3-TYPE CYTOCHROME C OXIDASE SUBUNIT FIXP"/>
    <property type="match status" value="1"/>
</dbReference>
<dbReference type="InterPro" id="IPR008168">
    <property type="entry name" value="Cyt_C_IC"/>
</dbReference>
<evidence type="ECO:0000256" key="11">
    <source>
        <dbReference type="PIRSR" id="PIRSR000005-2"/>
    </source>
</evidence>
<feature type="signal peptide" evidence="12">
    <location>
        <begin position="1"/>
        <end position="23"/>
    </location>
</feature>
<dbReference type="Proteomes" id="UP000198755">
    <property type="component" value="Unassembled WGS sequence"/>
</dbReference>
<evidence type="ECO:0000259" key="13">
    <source>
        <dbReference type="PROSITE" id="PS51007"/>
    </source>
</evidence>
<dbReference type="PIRSF" id="PIRSF000005">
    <property type="entry name" value="Cytochrome_c4"/>
    <property type="match status" value="1"/>
</dbReference>
<comment type="cofactor">
    <cofactor evidence="1">
        <name>heme c</name>
        <dbReference type="ChEBI" id="CHEBI:61717"/>
    </cofactor>
</comment>
<comment type="PTM">
    <text evidence="10">Binds 2 heme c groups covalently per subunit.</text>
</comment>
<evidence type="ECO:0000256" key="8">
    <source>
        <dbReference type="ARBA" id="ARBA00022982"/>
    </source>
</evidence>
<evidence type="ECO:0000313" key="14">
    <source>
        <dbReference type="EMBL" id="SFK86285.1"/>
    </source>
</evidence>
<dbReference type="PROSITE" id="PS51007">
    <property type="entry name" value="CYTC"/>
    <property type="match status" value="2"/>
</dbReference>
<evidence type="ECO:0000256" key="5">
    <source>
        <dbReference type="ARBA" id="ARBA00022660"/>
    </source>
</evidence>